<evidence type="ECO:0000256" key="1">
    <source>
        <dbReference type="ARBA" id="ARBA00022617"/>
    </source>
</evidence>
<keyword evidence="1 4" id="KW-0349">Heme</keyword>
<protein>
    <submittedName>
        <fullName evidence="6">Cytochrome c</fullName>
    </submittedName>
</protein>
<dbReference type="PROSITE" id="PS51007">
    <property type="entry name" value="CYTC"/>
    <property type="match status" value="3"/>
</dbReference>
<dbReference type="PANTHER" id="PTHR35008:SF4">
    <property type="entry name" value="BLL4482 PROTEIN"/>
    <property type="match status" value="1"/>
</dbReference>
<dbReference type="InterPro" id="IPR051459">
    <property type="entry name" value="Cytochrome_c-type_DH"/>
</dbReference>
<dbReference type="Pfam" id="PF00034">
    <property type="entry name" value="Cytochrom_C"/>
    <property type="match status" value="2"/>
</dbReference>
<feature type="domain" description="Cytochrome c" evidence="5">
    <location>
        <begin position="322"/>
        <end position="412"/>
    </location>
</feature>
<evidence type="ECO:0000256" key="4">
    <source>
        <dbReference type="PROSITE-ProRule" id="PRU00433"/>
    </source>
</evidence>
<sequence>MKHLLLRALMLVLLIAIVLPAAVIALQFYGAEDMGRAEPATNSDRSQQIVRGAYLARAGDCMACHTVRGGPAYAGGRAIPTSFGTIYSPNITPDRITGIGSWTADDFWRALHHGRSRDGSFLYPAFPFTNYTKVTRSDADALFAYLQDLPAVAQQNQEHALRFPYNQRLLLAGWRALYFRPESFKPDSAQSAAWNRGAYLVQGLGHCSACHTARNAVGATVDKADLAGGLIPALNWYAPSLRSNREAGLGDWEVPHIVDLLKTGVSPRATAFGPMAEVVGQSLQHLTTEDLTAMALYLKSLTQADAPAEDVGRQPPLQEAQRIMALGETLYQDHCASCHRGSGKGFPPNYPPLDGNRAMTTTSAVNAIRMVLNGGFPPSTAGNPHPYGMPPFGQTLNDQEVAAIVSYIRNSWSNRAGMVSANDVNRNRAVPAQ</sequence>
<dbReference type="PIRSF" id="PIRSF000018">
    <property type="entry name" value="Mb_ADH_cyt_c"/>
    <property type="match status" value="1"/>
</dbReference>
<evidence type="ECO:0000259" key="5">
    <source>
        <dbReference type="PROSITE" id="PS51007"/>
    </source>
</evidence>
<dbReference type="Gene3D" id="1.10.760.10">
    <property type="entry name" value="Cytochrome c-like domain"/>
    <property type="match status" value="3"/>
</dbReference>
<dbReference type="InterPro" id="IPR014353">
    <property type="entry name" value="Membr-bd_ADH_cyt_c"/>
</dbReference>
<evidence type="ECO:0000313" key="7">
    <source>
        <dbReference type="Proteomes" id="UP001629246"/>
    </source>
</evidence>
<name>A0ABW9AB42_9BURK</name>
<comment type="caution">
    <text evidence="6">The sequence shown here is derived from an EMBL/GenBank/DDBJ whole genome shotgun (WGS) entry which is preliminary data.</text>
</comment>
<dbReference type="PANTHER" id="PTHR35008">
    <property type="entry name" value="BLL4482 PROTEIN-RELATED"/>
    <property type="match status" value="1"/>
</dbReference>
<organism evidence="6 7">
    <name type="scientific">Herbaspirillum lusitanum</name>
    <dbReference type="NCBI Taxonomy" id="213312"/>
    <lineage>
        <taxon>Bacteria</taxon>
        <taxon>Pseudomonadati</taxon>
        <taxon>Pseudomonadota</taxon>
        <taxon>Betaproteobacteria</taxon>
        <taxon>Burkholderiales</taxon>
        <taxon>Oxalobacteraceae</taxon>
        <taxon>Herbaspirillum</taxon>
    </lineage>
</organism>
<accession>A0ABW9AB42</accession>
<dbReference type="Proteomes" id="UP001629246">
    <property type="component" value="Unassembled WGS sequence"/>
</dbReference>
<evidence type="ECO:0000256" key="2">
    <source>
        <dbReference type="ARBA" id="ARBA00022723"/>
    </source>
</evidence>
<evidence type="ECO:0000313" key="6">
    <source>
        <dbReference type="EMBL" id="MFL9925444.1"/>
    </source>
</evidence>
<dbReference type="EMBL" id="JAQQFM010000006">
    <property type="protein sequence ID" value="MFL9925444.1"/>
    <property type="molecule type" value="Genomic_DNA"/>
</dbReference>
<dbReference type="SUPFAM" id="SSF46626">
    <property type="entry name" value="Cytochrome c"/>
    <property type="match status" value="3"/>
</dbReference>
<feature type="domain" description="Cytochrome c" evidence="5">
    <location>
        <begin position="192"/>
        <end position="302"/>
    </location>
</feature>
<dbReference type="InterPro" id="IPR036909">
    <property type="entry name" value="Cyt_c-like_dom_sf"/>
</dbReference>
<keyword evidence="2 4" id="KW-0479">Metal-binding</keyword>
<reference evidence="6 7" key="1">
    <citation type="journal article" date="2024" name="Chem. Sci.">
        <title>Discovery of megapolipeptins by genome mining of a Burkholderiales bacteria collection.</title>
        <authorList>
            <person name="Paulo B.S."/>
            <person name="Recchia M.J.J."/>
            <person name="Lee S."/>
            <person name="Fergusson C.H."/>
            <person name="Romanowski S.B."/>
            <person name="Hernandez A."/>
            <person name="Krull N."/>
            <person name="Liu D.Y."/>
            <person name="Cavanagh H."/>
            <person name="Bos A."/>
            <person name="Gray C.A."/>
            <person name="Murphy B.T."/>
            <person name="Linington R.G."/>
            <person name="Eustaquio A.S."/>
        </authorList>
    </citation>
    <scope>NUCLEOTIDE SEQUENCE [LARGE SCALE GENOMIC DNA]</scope>
    <source>
        <strain evidence="6 7">RL21-008-BIB-A</strain>
    </source>
</reference>
<gene>
    <name evidence="6" type="ORF">PQR62_14290</name>
</gene>
<feature type="domain" description="Cytochrome c" evidence="5">
    <location>
        <begin position="47"/>
        <end position="150"/>
    </location>
</feature>
<keyword evidence="7" id="KW-1185">Reference proteome</keyword>
<dbReference type="RefSeq" id="WP_408158636.1">
    <property type="nucleotide sequence ID" value="NZ_JAQQFM010000006.1"/>
</dbReference>
<keyword evidence="3 4" id="KW-0408">Iron</keyword>
<evidence type="ECO:0000256" key="3">
    <source>
        <dbReference type="ARBA" id="ARBA00023004"/>
    </source>
</evidence>
<proteinExistence type="predicted"/>
<dbReference type="InterPro" id="IPR009056">
    <property type="entry name" value="Cyt_c-like_dom"/>
</dbReference>